<name>A0A095VS73_9GAMM</name>
<evidence type="ECO:0000256" key="1">
    <source>
        <dbReference type="SAM" id="Phobius"/>
    </source>
</evidence>
<dbReference type="OrthoDB" id="253840at2"/>
<sequence length="505" mass="55077">MNPRATFFTTVALLAASGVLIAVLRFLETGTPFLPGQERSVWQVEARVDLVALGEAVTVSLSVPEELPQFTVTQEQAASPGYGFSIVENGGERRAEWTRREAAGPQSLYYSAQFLPRPRAPAAPPPELPRPESVFWSEVQGTAAAELLARAQETSSDPLSLARELVKLIAAPQGDQNAALLLGQAESRAALLNKLLNDAGVPARQVLALQLEDARRRQDLLPMVEVFAAGEWALIDPQTGTAGVPEDLLLWHRKGRSLIDVSGARQSRVTFSMLRQSVPAETLARAAAGGSAFYKVGLHSLPIEEQGMFRMLLLLPLGAMVVVFMRVIVGVRTAGTFMPILIALAFLQTSLLPGLASFISVVALGLLMRGYLSRLNLLLVARIATLIVLVIFIISALSIVGYQLGYSTGMVITFFPMIIIAWTIERMSILWEEEGVREVLVQGTGSLVVAVAAFALMRWPLVQHLTFNFPELNLVLLAAILAMGQYTGYKLSELRRFHAIEDEWR</sequence>
<evidence type="ECO:0000313" key="4">
    <source>
        <dbReference type="EMBL" id="KGE04215.1"/>
    </source>
</evidence>
<dbReference type="EMBL" id="AUVB01000034">
    <property type="protein sequence ID" value="KGE04215.1"/>
    <property type="molecule type" value="Genomic_DNA"/>
</dbReference>
<gene>
    <name evidence="4" type="ORF">HRUBRA_01192</name>
</gene>
<dbReference type="InterPro" id="IPR025838">
    <property type="entry name" value="Transglut_i_TM"/>
</dbReference>
<dbReference type="PATRIC" id="fig|1265313.6.peg.1176"/>
<dbReference type="AlphaFoldDB" id="A0A095VS73"/>
<dbReference type="InterPro" id="IPR025840">
    <property type="entry name" value="7TM_transglut"/>
</dbReference>
<organism evidence="4 5">
    <name type="scientific">Pseudohaliea rubra DSM 19751</name>
    <dbReference type="NCBI Taxonomy" id="1265313"/>
    <lineage>
        <taxon>Bacteria</taxon>
        <taxon>Pseudomonadati</taxon>
        <taxon>Pseudomonadota</taxon>
        <taxon>Gammaproteobacteria</taxon>
        <taxon>Cellvibrionales</taxon>
        <taxon>Halieaceae</taxon>
        <taxon>Pseudohaliea</taxon>
    </lineage>
</organism>
<reference evidence="4 5" key="1">
    <citation type="journal article" date="2014" name="Genome Announc.">
        <title>Genome Sequence of Gammaproteobacterial Pseudohaliea rubra Type Strain DSM 19751, Isolated from Coastal Seawater of the Mediterranean Sea.</title>
        <authorList>
            <person name="Spring S."/>
            <person name="Fiebig A."/>
            <person name="Riedel T."/>
            <person name="Goker M."/>
            <person name="Klenk H.P."/>
        </authorList>
    </citation>
    <scope>NUCLEOTIDE SEQUENCE [LARGE SCALE GENOMIC DNA]</scope>
    <source>
        <strain evidence="4 5">DSM 19751</strain>
    </source>
</reference>
<feature type="transmembrane region" description="Helical" evidence="1">
    <location>
        <begin position="311"/>
        <end position="331"/>
    </location>
</feature>
<feature type="transmembrane region" description="Helical" evidence="1">
    <location>
        <begin position="337"/>
        <end position="367"/>
    </location>
</feature>
<dbReference type="Proteomes" id="UP000029640">
    <property type="component" value="Unassembled WGS sequence"/>
</dbReference>
<feature type="domain" description="7 transmembrane helices usually fused to an inactive transglutaminase" evidence="3">
    <location>
        <begin position="257"/>
        <end position="500"/>
    </location>
</feature>
<comment type="caution">
    <text evidence="4">The sequence shown here is derived from an EMBL/GenBank/DDBJ whole genome shotgun (WGS) entry which is preliminary data.</text>
</comment>
<feature type="domain" description="Inactive transglutaminase fused to 7 transmembrane helices" evidence="2">
    <location>
        <begin position="25"/>
        <end position="184"/>
    </location>
</feature>
<accession>A0A095VS73</accession>
<dbReference type="RefSeq" id="WP_035518027.1">
    <property type="nucleotide sequence ID" value="NZ_KN234798.1"/>
</dbReference>
<dbReference type="Pfam" id="PF14400">
    <property type="entry name" value="Transglut_i_TM"/>
    <property type="match status" value="1"/>
</dbReference>
<evidence type="ECO:0000259" key="3">
    <source>
        <dbReference type="Pfam" id="PF14402"/>
    </source>
</evidence>
<feature type="transmembrane region" description="Helical" evidence="1">
    <location>
        <begin position="6"/>
        <end position="27"/>
    </location>
</feature>
<feature type="transmembrane region" description="Helical" evidence="1">
    <location>
        <begin position="436"/>
        <end position="457"/>
    </location>
</feature>
<dbReference type="eggNOG" id="COG1305">
    <property type="taxonomic scope" value="Bacteria"/>
</dbReference>
<evidence type="ECO:0000259" key="2">
    <source>
        <dbReference type="Pfam" id="PF14400"/>
    </source>
</evidence>
<feature type="transmembrane region" description="Helical" evidence="1">
    <location>
        <begin position="379"/>
        <end position="400"/>
    </location>
</feature>
<evidence type="ECO:0000313" key="5">
    <source>
        <dbReference type="Proteomes" id="UP000029640"/>
    </source>
</evidence>
<keyword evidence="1" id="KW-1133">Transmembrane helix</keyword>
<protein>
    <recommendedName>
        <fullName evidence="6">Gonadoliberin III-related protein</fullName>
    </recommendedName>
</protein>
<dbReference type="STRING" id="1265313.HRUBRA_01192"/>
<keyword evidence="1" id="KW-0812">Transmembrane</keyword>
<evidence type="ECO:0008006" key="6">
    <source>
        <dbReference type="Google" id="ProtNLM"/>
    </source>
</evidence>
<keyword evidence="5" id="KW-1185">Reference proteome</keyword>
<keyword evidence="1" id="KW-0472">Membrane</keyword>
<feature type="transmembrane region" description="Helical" evidence="1">
    <location>
        <begin position="406"/>
        <end position="424"/>
    </location>
</feature>
<feature type="transmembrane region" description="Helical" evidence="1">
    <location>
        <begin position="469"/>
        <end position="489"/>
    </location>
</feature>
<dbReference type="Pfam" id="PF14402">
    <property type="entry name" value="7TM_transglut"/>
    <property type="match status" value="1"/>
</dbReference>
<dbReference type="HOGENOM" id="CLU_041549_0_0_6"/>
<proteinExistence type="predicted"/>